<dbReference type="PROSITE" id="PS51723">
    <property type="entry name" value="PEPTIDASE_M60"/>
    <property type="match status" value="1"/>
</dbReference>
<reference evidence="3" key="1">
    <citation type="submission" date="2023-06" db="EMBL/GenBank/DDBJ databases">
        <title>MT1 and MT2 Draft Genomes of Novel Species.</title>
        <authorList>
            <person name="Venkateswaran K."/>
        </authorList>
    </citation>
    <scope>NUCLEOTIDE SEQUENCE</scope>
    <source>
        <strain evidence="3">F6_8S_P_1B</strain>
    </source>
</reference>
<dbReference type="Gene3D" id="1.10.390.30">
    <property type="entry name" value="Peptidase M60, enhancin-like domain 3"/>
    <property type="match status" value="1"/>
</dbReference>
<comment type="caution">
    <text evidence="3">The sequence shown here is derived from an EMBL/GenBank/DDBJ whole genome shotgun (WGS) entry which is preliminary data.</text>
</comment>
<dbReference type="EMBL" id="JAROCF010000001">
    <property type="protein sequence ID" value="MDN4613029.1"/>
    <property type="molecule type" value="Genomic_DNA"/>
</dbReference>
<keyword evidence="1" id="KW-0732">Signal</keyword>
<name>A0ABT8K6F7_9MICO</name>
<dbReference type="RefSeq" id="WP_301209843.1">
    <property type="nucleotide sequence ID" value="NZ_JAROCF010000001.1"/>
</dbReference>
<dbReference type="PANTHER" id="PTHR15730:SF5">
    <property type="entry name" value="SI:CH211-210B2.2-RELATED"/>
    <property type="match status" value="1"/>
</dbReference>
<dbReference type="Gene3D" id="2.60.120.1250">
    <property type="entry name" value="Peptidase M60, enhancin-like domain 1"/>
    <property type="match status" value="1"/>
</dbReference>
<feature type="domain" description="Peptidase M60" evidence="2">
    <location>
        <begin position="286"/>
        <end position="583"/>
    </location>
</feature>
<evidence type="ECO:0000256" key="1">
    <source>
        <dbReference type="SAM" id="SignalP"/>
    </source>
</evidence>
<organism evidence="3 4">
    <name type="scientific">Leifsonia williamsii</name>
    <dbReference type="NCBI Taxonomy" id="3035919"/>
    <lineage>
        <taxon>Bacteria</taxon>
        <taxon>Bacillati</taxon>
        <taxon>Actinomycetota</taxon>
        <taxon>Actinomycetes</taxon>
        <taxon>Micrococcales</taxon>
        <taxon>Microbacteriaceae</taxon>
        <taxon>Leifsonia</taxon>
    </lineage>
</organism>
<proteinExistence type="predicted"/>
<feature type="chain" id="PRO_5046272975" evidence="1">
    <location>
        <begin position="35"/>
        <end position="637"/>
    </location>
</feature>
<gene>
    <name evidence="3" type="ORF">P5G50_01080</name>
</gene>
<evidence type="ECO:0000313" key="3">
    <source>
        <dbReference type="EMBL" id="MDN4613029.1"/>
    </source>
</evidence>
<accession>A0ABT8K6F7</accession>
<protein>
    <submittedName>
        <fullName evidence="3">M60 family metallopeptidase</fullName>
    </submittedName>
</protein>
<dbReference type="InterPro" id="IPR042279">
    <property type="entry name" value="Pep_M60_3"/>
</dbReference>
<dbReference type="InterPro" id="IPR031161">
    <property type="entry name" value="Peptidase_M60_dom"/>
</dbReference>
<dbReference type="InterPro" id="IPR006311">
    <property type="entry name" value="TAT_signal"/>
</dbReference>
<keyword evidence="4" id="KW-1185">Reference proteome</keyword>
<dbReference type="InterPro" id="IPR051244">
    <property type="entry name" value="TCAF"/>
</dbReference>
<dbReference type="Gene3D" id="3.40.390.80">
    <property type="entry name" value="Peptidase M60, enhancin-like domain 2"/>
    <property type="match status" value="1"/>
</dbReference>
<dbReference type="PROSITE" id="PS51318">
    <property type="entry name" value="TAT"/>
    <property type="match status" value="1"/>
</dbReference>
<dbReference type="SMART" id="SM01276">
    <property type="entry name" value="M60-like"/>
    <property type="match status" value="1"/>
</dbReference>
<dbReference type="PANTHER" id="PTHR15730">
    <property type="entry name" value="EXPERIMENTAL AUTOIMMUNE PROSTATITIS ANTIGEN 2-RELATED"/>
    <property type="match status" value="1"/>
</dbReference>
<dbReference type="Pfam" id="PF13402">
    <property type="entry name" value="Peptidase_M60"/>
    <property type="match status" value="1"/>
</dbReference>
<sequence length="637" mass="66158">MTHHTRHGGRALLASATAVALAAAGLLVAAPAGAATPDPAALPLQASSLSGSALIPSLTVSAAGKLQVTMSSTLYRSTNRVVLWVDGKYAAETYNGSAYYLAVSGSGDVVTLASTTTVASGQTVRLGLQPGVPGNSTDPAKALVLASTIAGQSATVAADGRMGYTVAVPEAVYRSSKRVIAWVDGAYSAEAATGKSYYFDRVTIADGVATLHRSTPVRGGTRIEVGVVPGAPGGAYDKSTATLLASTTLTSAPRVQVGAAASTLQLASRGDAEADRKRENRGLRHSTLEPVGRYVKKGDSLRVALPGGTSDVRLAVGQYGPYAALNGGSDLGVKTTALAGGTSTVIADRDGLVYLEKVAGGPVEVTVSGGAPVPMFTLGQTSPAEFALELSLFPDSPLVVTSTERTVAAFQRPTVLKNQANLDNARLASWDQVVNVTDRTYGLSLDGAGLDRKSPARVYISSPDTGAGYAYATQDRISFQVGTGAADHLFTAPVTDQWGLWHEIGHTYQTQQYKWAGLGEVTVNISSIAVQLGLGQANRLAQTGTANAITAYLAKPDATRVYDDETDLFVKLGMFDDLRAKFGDDFYPRLNKQYRAEAAAGVVSPTDTAGMQKRFMKTASAVAGTDLTSYFASWGLR</sequence>
<dbReference type="Proteomes" id="UP001174208">
    <property type="component" value="Unassembled WGS sequence"/>
</dbReference>
<evidence type="ECO:0000313" key="4">
    <source>
        <dbReference type="Proteomes" id="UP001174208"/>
    </source>
</evidence>
<evidence type="ECO:0000259" key="2">
    <source>
        <dbReference type="PROSITE" id="PS51723"/>
    </source>
</evidence>
<feature type="signal peptide" evidence="1">
    <location>
        <begin position="1"/>
        <end position="34"/>
    </location>
</feature>